<organism evidence="1 2">
    <name type="scientific">Okeania hirsuta</name>
    <dbReference type="NCBI Taxonomy" id="1458930"/>
    <lineage>
        <taxon>Bacteria</taxon>
        <taxon>Bacillati</taxon>
        <taxon>Cyanobacteriota</taxon>
        <taxon>Cyanophyceae</taxon>
        <taxon>Oscillatoriophycideae</taxon>
        <taxon>Oscillatoriales</taxon>
        <taxon>Microcoleaceae</taxon>
        <taxon>Okeania</taxon>
    </lineage>
</organism>
<accession>A0A3N6NPB2</accession>
<dbReference type="Proteomes" id="UP000269154">
    <property type="component" value="Unassembled WGS sequence"/>
</dbReference>
<comment type="caution">
    <text evidence="1">The sequence shown here is derived from an EMBL/GenBank/DDBJ whole genome shotgun (WGS) entry which is preliminary data.</text>
</comment>
<reference evidence="1 2" key="1">
    <citation type="journal article" date="2018" name="ACS Chem. Biol.">
        <title>Ketoreductase domain dysfunction expands chemodiversity: malyngamide biosynthesis in the cyanobacterium Okeania hirsuta.</title>
        <authorList>
            <person name="Moss N.A."/>
            <person name="Leao T."/>
            <person name="Rankin M."/>
            <person name="McCullough T.M."/>
            <person name="Qu P."/>
            <person name="Korobeynikov A."/>
            <person name="Smith J.L."/>
            <person name="Gerwick L."/>
            <person name="Gerwick W.H."/>
        </authorList>
    </citation>
    <scope>NUCLEOTIDE SEQUENCE [LARGE SCALE GENOMIC DNA]</scope>
    <source>
        <strain evidence="1 2">PAB10Feb10-1</strain>
    </source>
</reference>
<protein>
    <submittedName>
        <fullName evidence="1">Uncharacterized protein</fullName>
    </submittedName>
</protein>
<dbReference type="AlphaFoldDB" id="A0A3N6NPB2"/>
<dbReference type="EMBL" id="RCBY01000028">
    <property type="protein sequence ID" value="RQH49056.1"/>
    <property type="molecule type" value="Genomic_DNA"/>
</dbReference>
<name>A0A3N6NPB2_9CYAN</name>
<proteinExistence type="predicted"/>
<gene>
    <name evidence="1" type="ORF">D5R40_07495</name>
</gene>
<dbReference type="RefSeq" id="WP_124144930.1">
    <property type="nucleotide sequence ID" value="NZ_CAWOKI010000052.1"/>
</dbReference>
<keyword evidence="2" id="KW-1185">Reference proteome</keyword>
<evidence type="ECO:0000313" key="2">
    <source>
        <dbReference type="Proteomes" id="UP000269154"/>
    </source>
</evidence>
<sequence length="89" mass="10271">MEIFSRIKSFSGFSTQVSAINFYYFSKHLALSSQLSAFITLKGEKIMEIFSRIKSFSGFSTQVSAINFITEKSWSKASSFKEKKREFRI</sequence>
<evidence type="ECO:0000313" key="1">
    <source>
        <dbReference type="EMBL" id="RQH49056.1"/>
    </source>
</evidence>